<sequence>MRVRIAAAADVSLFGLMRAWRKILHCLIREIVRSTGARSEACTLFDFLWLSGSSVPGRRLMGVMTVPPAQGSSVLSWWA</sequence>
<gene>
    <name evidence="1" type="ORF">AOB60_01875</name>
</gene>
<proteinExistence type="predicted"/>
<dbReference type="Proteomes" id="UP000236047">
    <property type="component" value="Unassembled WGS sequence"/>
</dbReference>
<evidence type="ECO:0000313" key="1">
    <source>
        <dbReference type="EMBL" id="PNE39891.1"/>
    </source>
</evidence>
<name>A0A2N8PFX6_STRNR</name>
<comment type="caution">
    <text evidence="1">The sequence shown here is derived from an EMBL/GenBank/DDBJ whole genome shotgun (WGS) entry which is preliminary data.</text>
</comment>
<dbReference type="AlphaFoldDB" id="A0A2N8PFX6"/>
<dbReference type="EMBL" id="LJSN01000002">
    <property type="protein sequence ID" value="PNE39891.1"/>
    <property type="molecule type" value="Genomic_DNA"/>
</dbReference>
<organism evidence="1 2">
    <name type="scientific">Streptomyces noursei</name>
    <name type="common">Streptomyces albulus</name>
    <dbReference type="NCBI Taxonomy" id="1971"/>
    <lineage>
        <taxon>Bacteria</taxon>
        <taxon>Bacillati</taxon>
        <taxon>Actinomycetota</taxon>
        <taxon>Actinomycetes</taxon>
        <taxon>Kitasatosporales</taxon>
        <taxon>Streptomycetaceae</taxon>
        <taxon>Streptomyces</taxon>
    </lineage>
</organism>
<keyword evidence="2" id="KW-1185">Reference proteome</keyword>
<evidence type="ECO:0000313" key="2">
    <source>
        <dbReference type="Proteomes" id="UP000236047"/>
    </source>
</evidence>
<protein>
    <submittedName>
        <fullName evidence="1">Uncharacterized protein</fullName>
    </submittedName>
</protein>
<accession>A0A2N8PFX6</accession>
<reference evidence="2" key="1">
    <citation type="submission" date="2015-09" db="EMBL/GenBank/DDBJ databases">
        <authorList>
            <person name="Graham D.E."/>
            <person name="Mahan K.M."/>
            <person name="Klingeman D.M."/>
            <person name="Fida T."/>
            <person name="Giannone R.J."/>
            <person name="Hettich R.L."/>
            <person name="Parry R.J."/>
            <person name="Spain J.C."/>
        </authorList>
    </citation>
    <scope>NUCLEOTIDE SEQUENCE [LARGE SCALE GENOMIC DNA]</scope>
    <source>
        <strain evidence="2">JCM 4701</strain>
    </source>
</reference>